<accession>A0A8S1LC79</accession>
<evidence type="ECO:0000256" key="1">
    <source>
        <dbReference type="SAM" id="Phobius"/>
    </source>
</evidence>
<proteinExistence type="predicted"/>
<comment type="caution">
    <text evidence="2">The sequence shown here is derived from an EMBL/GenBank/DDBJ whole genome shotgun (WGS) entry which is preliminary data.</text>
</comment>
<gene>
    <name evidence="2" type="ORF">PPRIM_AZ9-3.1.T0350199</name>
</gene>
<keyword evidence="1" id="KW-0812">Transmembrane</keyword>
<protein>
    <recommendedName>
        <fullName evidence="4">Transmembrane protein</fullName>
    </recommendedName>
</protein>
<keyword evidence="1" id="KW-1133">Transmembrane helix</keyword>
<dbReference type="Proteomes" id="UP000688137">
    <property type="component" value="Unassembled WGS sequence"/>
</dbReference>
<dbReference type="AlphaFoldDB" id="A0A8S1LC79"/>
<keyword evidence="1" id="KW-0472">Membrane</keyword>
<organism evidence="2 3">
    <name type="scientific">Paramecium primaurelia</name>
    <dbReference type="NCBI Taxonomy" id="5886"/>
    <lineage>
        <taxon>Eukaryota</taxon>
        <taxon>Sar</taxon>
        <taxon>Alveolata</taxon>
        <taxon>Ciliophora</taxon>
        <taxon>Intramacronucleata</taxon>
        <taxon>Oligohymenophorea</taxon>
        <taxon>Peniculida</taxon>
        <taxon>Parameciidae</taxon>
        <taxon>Paramecium</taxon>
    </lineage>
</organism>
<evidence type="ECO:0008006" key="4">
    <source>
        <dbReference type="Google" id="ProtNLM"/>
    </source>
</evidence>
<evidence type="ECO:0000313" key="2">
    <source>
        <dbReference type="EMBL" id="CAD8063905.1"/>
    </source>
</evidence>
<keyword evidence="3" id="KW-1185">Reference proteome</keyword>
<name>A0A8S1LC79_PARPR</name>
<dbReference type="EMBL" id="CAJJDM010000034">
    <property type="protein sequence ID" value="CAD8063905.1"/>
    <property type="molecule type" value="Genomic_DNA"/>
</dbReference>
<evidence type="ECO:0000313" key="3">
    <source>
        <dbReference type="Proteomes" id="UP000688137"/>
    </source>
</evidence>
<feature type="transmembrane region" description="Helical" evidence="1">
    <location>
        <begin position="15"/>
        <end position="33"/>
    </location>
</feature>
<sequence length="119" mass="14750">MEQQQKIEIVNQSLININLLRIIIILAIVESFIRQFQFNSCKLLFYFRKIADIFKQYNQQLQFQNSKRMFSLYMELTLFLKSIDWIFHYTRPFMRIFTFRIQLIFNQNMSNYINRKKAE</sequence>
<reference evidence="2" key="1">
    <citation type="submission" date="2021-01" db="EMBL/GenBank/DDBJ databases">
        <authorList>
            <consortium name="Genoscope - CEA"/>
            <person name="William W."/>
        </authorList>
    </citation>
    <scope>NUCLEOTIDE SEQUENCE</scope>
</reference>